<feature type="compositionally biased region" description="Polar residues" evidence="1">
    <location>
        <begin position="111"/>
        <end position="124"/>
    </location>
</feature>
<evidence type="ECO:0000313" key="2">
    <source>
        <dbReference type="EMBL" id="KAH3782062.1"/>
    </source>
</evidence>
<reference evidence="2" key="1">
    <citation type="journal article" date="2019" name="bioRxiv">
        <title>The Genome of the Zebra Mussel, Dreissena polymorpha: A Resource for Invasive Species Research.</title>
        <authorList>
            <person name="McCartney M.A."/>
            <person name="Auch B."/>
            <person name="Kono T."/>
            <person name="Mallez S."/>
            <person name="Zhang Y."/>
            <person name="Obille A."/>
            <person name="Becker A."/>
            <person name="Abrahante J.E."/>
            <person name="Garbe J."/>
            <person name="Badalamenti J.P."/>
            <person name="Herman A."/>
            <person name="Mangelson H."/>
            <person name="Liachko I."/>
            <person name="Sullivan S."/>
            <person name="Sone E.D."/>
            <person name="Koren S."/>
            <person name="Silverstein K.A.T."/>
            <person name="Beckman K.B."/>
            <person name="Gohl D.M."/>
        </authorList>
    </citation>
    <scope>NUCLEOTIDE SEQUENCE</scope>
    <source>
        <strain evidence="2">Duluth1</strain>
        <tissue evidence="2">Whole animal</tissue>
    </source>
</reference>
<feature type="compositionally biased region" description="Basic and acidic residues" evidence="1">
    <location>
        <begin position="78"/>
        <end position="90"/>
    </location>
</feature>
<comment type="caution">
    <text evidence="2">The sequence shown here is derived from an EMBL/GenBank/DDBJ whole genome shotgun (WGS) entry which is preliminary data.</text>
</comment>
<sequence>MVTPGQYPCTVDPVTGNLEFSLESFNAQPVQQSEERPSVHDWSVVVDQEFALSKSERTMEKPNSREMTSHRISTSEEIVQKKRDDKEKKGSNKKKKIGNRLGLLKKRNPKQNKQNVYKNYTTTV</sequence>
<keyword evidence="3" id="KW-1185">Reference proteome</keyword>
<gene>
    <name evidence="2" type="ORF">DPMN_159973</name>
</gene>
<proteinExistence type="predicted"/>
<feature type="compositionally biased region" description="Basic and acidic residues" evidence="1">
    <location>
        <begin position="54"/>
        <end position="69"/>
    </location>
</feature>
<protein>
    <submittedName>
        <fullName evidence="2">Uncharacterized protein</fullName>
    </submittedName>
</protein>
<dbReference type="EMBL" id="JAIWYP010000008">
    <property type="protein sequence ID" value="KAH3782062.1"/>
    <property type="molecule type" value="Genomic_DNA"/>
</dbReference>
<name>A0A9D4IR90_DREPO</name>
<evidence type="ECO:0000313" key="3">
    <source>
        <dbReference type="Proteomes" id="UP000828390"/>
    </source>
</evidence>
<reference evidence="2" key="2">
    <citation type="submission" date="2020-11" db="EMBL/GenBank/DDBJ databases">
        <authorList>
            <person name="McCartney M.A."/>
            <person name="Auch B."/>
            <person name="Kono T."/>
            <person name="Mallez S."/>
            <person name="Becker A."/>
            <person name="Gohl D.M."/>
            <person name="Silverstein K.A.T."/>
            <person name="Koren S."/>
            <person name="Bechman K.B."/>
            <person name="Herman A."/>
            <person name="Abrahante J.E."/>
            <person name="Garbe J."/>
        </authorList>
    </citation>
    <scope>NUCLEOTIDE SEQUENCE</scope>
    <source>
        <strain evidence="2">Duluth1</strain>
        <tissue evidence="2">Whole animal</tissue>
    </source>
</reference>
<feature type="compositionally biased region" description="Basic residues" evidence="1">
    <location>
        <begin position="91"/>
        <end position="110"/>
    </location>
</feature>
<dbReference type="Proteomes" id="UP000828390">
    <property type="component" value="Unassembled WGS sequence"/>
</dbReference>
<feature type="region of interest" description="Disordered" evidence="1">
    <location>
        <begin position="53"/>
        <end position="124"/>
    </location>
</feature>
<dbReference type="AlphaFoldDB" id="A0A9D4IR90"/>
<evidence type="ECO:0000256" key="1">
    <source>
        <dbReference type="SAM" id="MobiDB-lite"/>
    </source>
</evidence>
<accession>A0A9D4IR90</accession>
<organism evidence="2 3">
    <name type="scientific">Dreissena polymorpha</name>
    <name type="common">Zebra mussel</name>
    <name type="synonym">Mytilus polymorpha</name>
    <dbReference type="NCBI Taxonomy" id="45954"/>
    <lineage>
        <taxon>Eukaryota</taxon>
        <taxon>Metazoa</taxon>
        <taxon>Spiralia</taxon>
        <taxon>Lophotrochozoa</taxon>
        <taxon>Mollusca</taxon>
        <taxon>Bivalvia</taxon>
        <taxon>Autobranchia</taxon>
        <taxon>Heteroconchia</taxon>
        <taxon>Euheterodonta</taxon>
        <taxon>Imparidentia</taxon>
        <taxon>Neoheterodontei</taxon>
        <taxon>Myida</taxon>
        <taxon>Dreissenoidea</taxon>
        <taxon>Dreissenidae</taxon>
        <taxon>Dreissena</taxon>
    </lineage>
</organism>